<name>X0T379_9ZZZZ</name>
<evidence type="ECO:0000313" key="1">
    <source>
        <dbReference type="EMBL" id="GAF87699.1"/>
    </source>
</evidence>
<sequence>DRIIDRDGNTLTYAELFDYEWVPVDGKVTITCEGKTVKISRESAKALNLI</sequence>
<reference evidence="1" key="1">
    <citation type="journal article" date="2014" name="Front. Microbiol.">
        <title>High frequency of phylogenetically diverse reductive dehalogenase-homologous genes in deep subseafloor sedimentary metagenomes.</title>
        <authorList>
            <person name="Kawai M."/>
            <person name="Futagami T."/>
            <person name="Toyoda A."/>
            <person name="Takaki Y."/>
            <person name="Nishi S."/>
            <person name="Hori S."/>
            <person name="Arai W."/>
            <person name="Tsubouchi T."/>
            <person name="Morono Y."/>
            <person name="Uchiyama I."/>
            <person name="Ito T."/>
            <person name="Fujiyama A."/>
            <person name="Inagaki F."/>
            <person name="Takami H."/>
        </authorList>
    </citation>
    <scope>NUCLEOTIDE SEQUENCE</scope>
    <source>
        <strain evidence="1">Expedition CK06-06</strain>
    </source>
</reference>
<comment type="caution">
    <text evidence="1">The sequence shown here is derived from an EMBL/GenBank/DDBJ whole genome shotgun (WGS) entry which is preliminary data.</text>
</comment>
<accession>X0T379</accession>
<proteinExistence type="predicted"/>
<dbReference type="EMBL" id="BARS01012540">
    <property type="protein sequence ID" value="GAF87699.1"/>
    <property type="molecule type" value="Genomic_DNA"/>
</dbReference>
<organism evidence="1">
    <name type="scientific">marine sediment metagenome</name>
    <dbReference type="NCBI Taxonomy" id="412755"/>
    <lineage>
        <taxon>unclassified sequences</taxon>
        <taxon>metagenomes</taxon>
        <taxon>ecological metagenomes</taxon>
    </lineage>
</organism>
<dbReference type="AlphaFoldDB" id="X0T379"/>
<protein>
    <submittedName>
        <fullName evidence="1">Uncharacterized protein</fullName>
    </submittedName>
</protein>
<gene>
    <name evidence="1" type="ORF">S01H1_22281</name>
</gene>
<feature type="non-terminal residue" evidence="1">
    <location>
        <position position="1"/>
    </location>
</feature>